<feature type="compositionally biased region" description="Basic and acidic residues" evidence="5">
    <location>
        <begin position="944"/>
        <end position="962"/>
    </location>
</feature>
<comment type="subcellular location">
    <subcellularLocation>
        <location evidence="1">Membrane</location>
    </subcellularLocation>
</comment>
<organism evidence="7 8">
    <name type="scientific">Purpureocillium lavendulum</name>
    <dbReference type="NCBI Taxonomy" id="1247861"/>
    <lineage>
        <taxon>Eukaryota</taxon>
        <taxon>Fungi</taxon>
        <taxon>Dikarya</taxon>
        <taxon>Ascomycota</taxon>
        <taxon>Pezizomycotina</taxon>
        <taxon>Sordariomycetes</taxon>
        <taxon>Hypocreomycetidae</taxon>
        <taxon>Hypocreales</taxon>
        <taxon>Ophiocordycipitaceae</taxon>
        <taxon>Purpureocillium</taxon>
    </lineage>
</organism>
<sequence length="1182" mass="133144">MRHDDFNSYASALNTRDLQHLKLKHSELLSGLNTVDQLRDGHLGKYVELPQIVVIGDQSSGKSSVLEAISRVRFPSKSSLGTRFATELVLRDAPEPRMEVSIKPHETAPEDVRERLSRFSASETELGELSGIINKASAVMGINDGSRQFSKHILCVKISGPGIPPLTLVDLPGFYYAKGLRQSDEHRALVNELAAEYMSQEASIILAVISAKNGLEMQKVVETTKQYDREASARNTSNTPWKLKHGWYVLRNRAEREDVDCDTRDKTEAKLFGAAPWTAIRDEYKGVGPLRQKLSDMLLSHTAAQLPRVTSRIRELIEERQQHLTALGEPRIEPRDCTVYLIDIARKFERLSRQAVGGESKDSDFFDAICEGSQLGVSGGENNLRARVRTLNRIFVAIMGKYGSKWDIKWREEGVDQPWVLEEVPDDVDEYTALYDVPDQETISQDELERRVQGWAEDARGNEFPDQYSTVLMLTLFEKRVSPWKPIARRHLELVAEAAERLVAKIVSHVSGEDHALRDRLMDQFVAPFFADRKVALREKLKELLPDFNGDSHMLALEWVYTDKTERRAKQRFDKKWGDLVSGYTDGQRIQEYVGSDAGLQERALGHAQGAHQLRLERLLDSMVEFYGMTIETFLTNVITLAVEKQLMTRIPHILTADKVAKLDDDKLKELAEESEDSQADRCKTEEDLAKLKRGLELCERWRKSSTNASRSSSNPLRLPPLSQQPSYPSQISAVSRRSHRPDPHRDHHAQDRAAARALNPQLPQRPLTAARHQGHRFQSSFRNRAATACASGNDDPPRRLLRLSSARLWNPTNSTPRNIQPRSRRRSSPPAPPVPLRHPTLELSAHADDLVASAAGDYPLLTLPEQRQLKHSPATRASLQIDRRGSHDHRISLPRSVRASHDGSRSQIPTPGPQEIDDEQLEDFRPSRIDKGKGRAIMATENEDPRRSFSRDLERGPDVMESRPSNVSVGDGIGPALSSSNSSIMGEDVHPDAGEEWGPQHPCYPHLNPHVPMDSAEYATTRIIRIRRDWLLQGDLAPTFSNLYPEILDPAGISEQEFRRVIEKLNGELIPIFDPYSLRNVMDSFFGLVTGWLWDDFGLTGIKARLNSLEKWIDRWNAEMAKTLSSEDGVIPPKIIPLRRTGYMTLDIQIPDPEIAPAPSSTGAGESRTALPMELPMTMAV</sequence>
<feature type="region of interest" description="Disordered" evidence="5">
    <location>
        <begin position="864"/>
        <end position="922"/>
    </location>
</feature>
<feature type="region of interest" description="Disordered" evidence="5">
    <location>
        <begin position="805"/>
        <end position="839"/>
    </location>
</feature>
<dbReference type="Proteomes" id="UP001163105">
    <property type="component" value="Unassembled WGS sequence"/>
</dbReference>
<evidence type="ECO:0000256" key="5">
    <source>
        <dbReference type="SAM" id="MobiDB-lite"/>
    </source>
</evidence>
<evidence type="ECO:0000313" key="7">
    <source>
        <dbReference type="EMBL" id="KAJ6446521.1"/>
    </source>
</evidence>
<feature type="compositionally biased region" description="Basic and acidic residues" evidence="5">
    <location>
        <begin position="882"/>
        <end position="892"/>
    </location>
</feature>
<keyword evidence="3" id="KW-0342">GTP-binding</keyword>
<dbReference type="PROSITE" id="PS51388">
    <property type="entry name" value="GED"/>
    <property type="match status" value="1"/>
</dbReference>
<dbReference type="PRINTS" id="PR00195">
    <property type="entry name" value="DYNAMIN"/>
</dbReference>
<keyword evidence="8" id="KW-1185">Reference proteome</keyword>
<evidence type="ECO:0000259" key="6">
    <source>
        <dbReference type="PROSITE" id="PS51388"/>
    </source>
</evidence>
<dbReference type="GO" id="GO:0008017">
    <property type="term" value="F:microtubule binding"/>
    <property type="evidence" value="ECO:0007669"/>
    <property type="project" value="TreeGrafter"/>
</dbReference>
<evidence type="ECO:0000256" key="3">
    <source>
        <dbReference type="ARBA" id="ARBA00023134"/>
    </source>
</evidence>
<feature type="compositionally biased region" description="Low complexity" evidence="5">
    <location>
        <begin position="705"/>
        <end position="733"/>
    </location>
</feature>
<proteinExistence type="predicted"/>
<comment type="caution">
    <text evidence="7">The sequence shown here is derived from an EMBL/GenBank/DDBJ whole genome shotgun (WGS) entry which is preliminary data.</text>
</comment>
<dbReference type="CDD" id="cd08771">
    <property type="entry name" value="DLP_1"/>
    <property type="match status" value="1"/>
</dbReference>
<gene>
    <name evidence="7" type="ORF">O9K51_01294</name>
</gene>
<dbReference type="GO" id="GO:0005739">
    <property type="term" value="C:mitochondrion"/>
    <property type="evidence" value="ECO:0007669"/>
    <property type="project" value="TreeGrafter"/>
</dbReference>
<dbReference type="GO" id="GO:0003924">
    <property type="term" value="F:GTPase activity"/>
    <property type="evidence" value="ECO:0007669"/>
    <property type="project" value="InterPro"/>
</dbReference>
<dbReference type="AlphaFoldDB" id="A0AB34G6G5"/>
<dbReference type="SUPFAM" id="SSF52540">
    <property type="entry name" value="P-loop containing nucleoside triphosphate hydrolases"/>
    <property type="match status" value="1"/>
</dbReference>
<dbReference type="SMART" id="SM00053">
    <property type="entry name" value="DYNc"/>
    <property type="match status" value="1"/>
</dbReference>
<dbReference type="InterPro" id="IPR000375">
    <property type="entry name" value="Dynamin_stalk"/>
</dbReference>
<keyword evidence="4" id="KW-0472">Membrane</keyword>
<dbReference type="InterPro" id="IPR027417">
    <property type="entry name" value="P-loop_NTPase"/>
</dbReference>
<dbReference type="PANTHER" id="PTHR11566:SF149">
    <property type="entry name" value="GTPASE, PUTATIVE (AFU_ORTHOLOGUE AFUA_6G11890)-RELATED"/>
    <property type="match status" value="1"/>
</dbReference>
<dbReference type="GO" id="GO:0048312">
    <property type="term" value="P:intracellular distribution of mitochondria"/>
    <property type="evidence" value="ECO:0007669"/>
    <property type="project" value="TreeGrafter"/>
</dbReference>
<evidence type="ECO:0000256" key="1">
    <source>
        <dbReference type="ARBA" id="ARBA00004370"/>
    </source>
</evidence>
<keyword evidence="2" id="KW-0547">Nucleotide-binding</keyword>
<accession>A0AB34G6G5</accession>
<reference evidence="7" key="1">
    <citation type="submission" date="2023-01" db="EMBL/GenBank/DDBJ databases">
        <title>The growth and conidiation of Purpureocillium lavendulum are regulated by nitrogen source and histone H3K14 acetylation.</title>
        <authorList>
            <person name="Tang P."/>
            <person name="Han J."/>
            <person name="Zhang C."/>
            <person name="Tang P."/>
            <person name="Qi F."/>
            <person name="Zhang K."/>
            <person name="Liang L."/>
        </authorList>
    </citation>
    <scope>NUCLEOTIDE SEQUENCE</scope>
    <source>
        <strain evidence="7">YMF1.00683</strain>
    </source>
</reference>
<dbReference type="GO" id="GO:0016559">
    <property type="term" value="P:peroxisome fission"/>
    <property type="evidence" value="ECO:0007669"/>
    <property type="project" value="TreeGrafter"/>
</dbReference>
<dbReference type="InterPro" id="IPR020850">
    <property type="entry name" value="GED_dom"/>
</dbReference>
<dbReference type="Pfam" id="PF01031">
    <property type="entry name" value="Dynamin_M"/>
    <property type="match status" value="1"/>
</dbReference>
<dbReference type="InterPro" id="IPR045063">
    <property type="entry name" value="Dynamin_N"/>
</dbReference>
<dbReference type="Gene3D" id="3.40.50.300">
    <property type="entry name" value="P-loop containing nucleotide triphosphate hydrolases"/>
    <property type="match status" value="1"/>
</dbReference>
<dbReference type="GO" id="GO:0006897">
    <property type="term" value="P:endocytosis"/>
    <property type="evidence" value="ECO:0007669"/>
    <property type="project" value="TreeGrafter"/>
</dbReference>
<dbReference type="PANTHER" id="PTHR11566">
    <property type="entry name" value="DYNAMIN"/>
    <property type="match status" value="1"/>
</dbReference>
<evidence type="ECO:0000256" key="2">
    <source>
        <dbReference type="ARBA" id="ARBA00022741"/>
    </source>
</evidence>
<dbReference type="Pfam" id="PF10256">
    <property type="entry name" value="Erf4"/>
    <property type="match status" value="1"/>
</dbReference>
<feature type="region of interest" description="Disordered" evidence="5">
    <location>
        <begin position="705"/>
        <end position="752"/>
    </location>
</feature>
<dbReference type="EMBL" id="JAQHRD010000001">
    <property type="protein sequence ID" value="KAJ6446521.1"/>
    <property type="molecule type" value="Genomic_DNA"/>
</dbReference>
<dbReference type="GO" id="GO:0005525">
    <property type="term" value="F:GTP binding"/>
    <property type="evidence" value="ECO:0007669"/>
    <property type="project" value="InterPro"/>
</dbReference>
<dbReference type="GO" id="GO:0005874">
    <property type="term" value="C:microtubule"/>
    <property type="evidence" value="ECO:0007669"/>
    <property type="project" value="TreeGrafter"/>
</dbReference>
<protein>
    <submittedName>
        <fullName evidence="7">Golgin subfamily A member 7/ERF4</fullName>
    </submittedName>
</protein>
<evidence type="ECO:0000313" key="8">
    <source>
        <dbReference type="Proteomes" id="UP001163105"/>
    </source>
</evidence>
<dbReference type="InterPro" id="IPR001401">
    <property type="entry name" value="Dynamin_GTPase"/>
</dbReference>
<feature type="compositionally biased region" description="Basic and acidic residues" evidence="5">
    <location>
        <begin position="741"/>
        <end position="752"/>
    </location>
</feature>
<name>A0AB34G6G5_9HYPO</name>
<feature type="region of interest" description="Disordered" evidence="5">
    <location>
        <begin position="941"/>
        <end position="973"/>
    </location>
</feature>
<feature type="domain" description="GED" evidence="6">
    <location>
        <begin position="616"/>
        <end position="707"/>
    </location>
</feature>
<evidence type="ECO:0000256" key="4">
    <source>
        <dbReference type="ARBA" id="ARBA00023136"/>
    </source>
</evidence>
<dbReference type="GO" id="GO:0016020">
    <property type="term" value="C:membrane"/>
    <property type="evidence" value="ECO:0007669"/>
    <property type="project" value="UniProtKB-SubCell"/>
</dbReference>
<dbReference type="InterPro" id="IPR019383">
    <property type="entry name" value="Golgin_A_7/ERF4"/>
</dbReference>
<dbReference type="GO" id="GO:0000266">
    <property type="term" value="P:mitochondrial fission"/>
    <property type="evidence" value="ECO:0007669"/>
    <property type="project" value="TreeGrafter"/>
</dbReference>
<dbReference type="Pfam" id="PF00350">
    <property type="entry name" value="Dynamin_N"/>
    <property type="match status" value="1"/>
</dbReference>
<dbReference type="InterPro" id="IPR022812">
    <property type="entry name" value="Dynamin"/>
</dbReference>